<keyword evidence="3" id="KW-1185">Reference proteome</keyword>
<dbReference type="Proteomes" id="UP001501470">
    <property type="component" value="Unassembled WGS sequence"/>
</dbReference>
<proteinExistence type="predicted"/>
<accession>A0ABP4LBC9</accession>
<reference evidence="3" key="1">
    <citation type="journal article" date="2019" name="Int. J. Syst. Evol. Microbiol.">
        <title>The Global Catalogue of Microorganisms (GCM) 10K type strain sequencing project: providing services to taxonomists for standard genome sequencing and annotation.</title>
        <authorList>
            <consortium name="The Broad Institute Genomics Platform"/>
            <consortium name="The Broad Institute Genome Sequencing Center for Infectious Disease"/>
            <person name="Wu L."/>
            <person name="Ma J."/>
        </authorList>
    </citation>
    <scope>NUCLEOTIDE SEQUENCE [LARGE SCALE GENOMIC DNA]</scope>
    <source>
        <strain evidence="3">JCM 15933</strain>
    </source>
</reference>
<gene>
    <name evidence="2" type="ORF">GCM10009827_039640</name>
</gene>
<feature type="transmembrane region" description="Helical" evidence="1">
    <location>
        <begin position="9"/>
        <end position="28"/>
    </location>
</feature>
<keyword evidence="1" id="KW-0472">Membrane</keyword>
<evidence type="ECO:0000313" key="2">
    <source>
        <dbReference type="EMBL" id="GAA1520151.1"/>
    </source>
</evidence>
<dbReference type="EMBL" id="BAAAQD010000007">
    <property type="protein sequence ID" value="GAA1520151.1"/>
    <property type="molecule type" value="Genomic_DNA"/>
</dbReference>
<organism evidence="2 3">
    <name type="scientific">Dactylosporangium maewongense</name>
    <dbReference type="NCBI Taxonomy" id="634393"/>
    <lineage>
        <taxon>Bacteria</taxon>
        <taxon>Bacillati</taxon>
        <taxon>Actinomycetota</taxon>
        <taxon>Actinomycetes</taxon>
        <taxon>Micromonosporales</taxon>
        <taxon>Micromonosporaceae</taxon>
        <taxon>Dactylosporangium</taxon>
    </lineage>
</organism>
<sequence>MTALLARRWRVPAVLAVIAVCAWVSWFTQVGHEWFTQAVALPVPALIAVFIAPTWRVGVPAVAALLVAAPALVLLSTGRAGVLQPPATDWFVPYVLLALIAWAAGFAFRVRAAGPDARGTLLMIGGGVAALLLCVGTIVVGGGGRALPSGDARQWVHGDDLPDGVGLDRMGFWGDCETEDGEIVECPQATEFWATDGRPAGEIVAQLVAELRALGWPVTEQAPGFYVGCLPMRGVLTWDDSICAEVASAGEASLRPNKPHSSASVMLTLG</sequence>
<keyword evidence="1" id="KW-1133">Transmembrane helix</keyword>
<feature type="transmembrane region" description="Helical" evidence="1">
    <location>
        <begin position="120"/>
        <end position="144"/>
    </location>
</feature>
<evidence type="ECO:0000313" key="3">
    <source>
        <dbReference type="Proteomes" id="UP001501470"/>
    </source>
</evidence>
<dbReference type="RefSeq" id="WP_344503457.1">
    <property type="nucleotide sequence ID" value="NZ_BAAAQD010000007.1"/>
</dbReference>
<feature type="transmembrane region" description="Helical" evidence="1">
    <location>
        <begin position="90"/>
        <end position="108"/>
    </location>
</feature>
<keyword evidence="1" id="KW-0812">Transmembrane</keyword>
<evidence type="ECO:0000256" key="1">
    <source>
        <dbReference type="SAM" id="Phobius"/>
    </source>
</evidence>
<feature type="transmembrane region" description="Helical" evidence="1">
    <location>
        <begin position="34"/>
        <end position="52"/>
    </location>
</feature>
<feature type="transmembrane region" description="Helical" evidence="1">
    <location>
        <begin position="59"/>
        <end position="78"/>
    </location>
</feature>
<name>A0ABP4LBC9_9ACTN</name>
<protein>
    <submittedName>
        <fullName evidence="2">Uncharacterized protein</fullName>
    </submittedName>
</protein>
<comment type="caution">
    <text evidence="2">The sequence shown here is derived from an EMBL/GenBank/DDBJ whole genome shotgun (WGS) entry which is preliminary data.</text>
</comment>